<feature type="transmembrane region" description="Helical" evidence="2">
    <location>
        <begin position="203"/>
        <end position="230"/>
    </location>
</feature>
<dbReference type="EMBL" id="KI912112">
    <property type="protein sequence ID" value="ETS81399.1"/>
    <property type="molecule type" value="Genomic_DNA"/>
</dbReference>
<protein>
    <recommendedName>
        <fullName evidence="5">SUR7 family protein pun1</fullName>
    </recommendedName>
</protein>
<evidence type="ECO:0008006" key="5">
    <source>
        <dbReference type="Google" id="ProtNLM"/>
    </source>
</evidence>
<dbReference type="Pfam" id="PF06687">
    <property type="entry name" value="SUR7"/>
    <property type="match status" value="1"/>
</dbReference>
<dbReference type="GO" id="GO:0005886">
    <property type="term" value="C:plasma membrane"/>
    <property type="evidence" value="ECO:0007669"/>
    <property type="project" value="InterPro"/>
</dbReference>
<feature type="transmembrane region" description="Helical" evidence="2">
    <location>
        <begin position="251"/>
        <end position="271"/>
    </location>
</feature>
<dbReference type="GO" id="GO:0051285">
    <property type="term" value="C:cell cortex of cell tip"/>
    <property type="evidence" value="ECO:0007669"/>
    <property type="project" value="TreeGrafter"/>
</dbReference>
<dbReference type="Proteomes" id="UP000030651">
    <property type="component" value="Unassembled WGS sequence"/>
</dbReference>
<keyword evidence="2" id="KW-1133">Transmembrane helix</keyword>
<accession>W3X5U7</accession>
<keyword evidence="2" id="KW-0812">Transmembrane</keyword>
<gene>
    <name evidence="3" type="ORF">PFICI_06401</name>
</gene>
<dbReference type="PANTHER" id="PTHR28019:SF2">
    <property type="entry name" value="CELL MEMBRANE PROTEIN YLR413W-RELATED"/>
    <property type="match status" value="1"/>
</dbReference>
<dbReference type="AlphaFoldDB" id="W3X5U7"/>
<dbReference type="GeneID" id="19271414"/>
<feature type="transmembrane region" description="Helical" evidence="2">
    <location>
        <begin position="41"/>
        <end position="63"/>
    </location>
</feature>
<evidence type="ECO:0000256" key="1">
    <source>
        <dbReference type="SAM" id="MobiDB-lite"/>
    </source>
</evidence>
<dbReference type="OrthoDB" id="2327445at2759"/>
<keyword evidence="2" id="KW-0472">Membrane</keyword>
<dbReference type="InParanoid" id="W3X5U7"/>
<dbReference type="FunCoup" id="W3X5U7">
    <property type="interactions" value="63"/>
</dbReference>
<dbReference type="eggNOG" id="ENOG502QRB5">
    <property type="taxonomic scope" value="Eukaryota"/>
</dbReference>
<name>W3X5U7_PESFW</name>
<organism evidence="3 4">
    <name type="scientific">Pestalotiopsis fici (strain W106-1 / CGMCC3.15140)</name>
    <dbReference type="NCBI Taxonomy" id="1229662"/>
    <lineage>
        <taxon>Eukaryota</taxon>
        <taxon>Fungi</taxon>
        <taxon>Dikarya</taxon>
        <taxon>Ascomycota</taxon>
        <taxon>Pezizomycotina</taxon>
        <taxon>Sordariomycetes</taxon>
        <taxon>Xylariomycetidae</taxon>
        <taxon>Amphisphaeriales</taxon>
        <taxon>Sporocadaceae</taxon>
        <taxon>Pestalotiopsis</taxon>
    </lineage>
</organism>
<dbReference type="InterPro" id="IPR052413">
    <property type="entry name" value="SUR7_domain"/>
</dbReference>
<dbReference type="KEGG" id="pfy:PFICI_06401"/>
<evidence type="ECO:0000313" key="4">
    <source>
        <dbReference type="Proteomes" id="UP000030651"/>
    </source>
</evidence>
<dbReference type="HOGENOM" id="CLU_034574_0_0_1"/>
<dbReference type="OMA" id="QGITHCS"/>
<dbReference type="PANTHER" id="PTHR28019">
    <property type="entry name" value="CELL MEMBRANE PROTEIN YLR413W-RELATED"/>
    <property type="match status" value="1"/>
</dbReference>
<feature type="compositionally biased region" description="Basic residues" evidence="1">
    <location>
        <begin position="1"/>
        <end position="11"/>
    </location>
</feature>
<reference evidence="4" key="1">
    <citation type="journal article" date="2015" name="BMC Genomics">
        <title>Genomic and transcriptomic analysis of the endophytic fungus Pestalotiopsis fici reveals its lifestyle and high potential for synthesis of natural products.</title>
        <authorList>
            <person name="Wang X."/>
            <person name="Zhang X."/>
            <person name="Liu L."/>
            <person name="Xiang M."/>
            <person name="Wang W."/>
            <person name="Sun X."/>
            <person name="Che Y."/>
            <person name="Guo L."/>
            <person name="Liu G."/>
            <person name="Guo L."/>
            <person name="Wang C."/>
            <person name="Yin W.B."/>
            <person name="Stadler M."/>
            <person name="Zhang X."/>
            <person name="Liu X."/>
        </authorList>
    </citation>
    <scope>NUCLEOTIDE SEQUENCE [LARGE SCALE GENOMIC DNA]</scope>
    <source>
        <strain evidence="4">W106-1 / CGMCC3.15140</strain>
    </source>
</reference>
<dbReference type="InterPro" id="IPR009571">
    <property type="entry name" value="SUR7/Rim9-like_fungi"/>
</dbReference>
<feature type="region of interest" description="Disordered" evidence="1">
    <location>
        <begin position="286"/>
        <end position="306"/>
    </location>
</feature>
<sequence>MGLPGFRKRRAAATSESGAQEKTPADDQLQLKQRTKTRKGAIITSSICYMLAVIFLILVEIGSTKGSKVLGDIFFFKLDLSDILASSASGLSGLTLTNSIARTLGLHDFYQVGLWNFCEGYEDEGITSCSTPTSLYWFNPVEILQSELLAGASIALPSEVNTVLTVLRIASQVMFGFFLAGLLLDFVLMLLAPIVIYSRWWSFPFAIFAFIAALMVIAAAGVATGMALVFEYALTSQTDLNIKVDIGTKMWAFMWLGAGFTFLAFIIHAGLGCCCTSRRDLRTGRKGGRNLATVPGTGSKKSTTSD</sequence>
<dbReference type="RefSeq" id="XP_007833173.1">
    <property type="nucleotide sequence ID" value="XM_007834982.1"/>
</dbReference>
<feature type="region of interest" description="Disordered" evidence="1">
    <location>
        <begin position="1"/>
        <end position="27"/>
    </location>
</feature>
<keyword evidence="4" id="KW-1185">Reference proteome</keyword>
<dbReference type="GO" id="GO:0031505">
    <property type="term" value="P:fungal-type cell wall organization"/>
    <property type="evidence" value="ECO:0007669"/>
    <property type="project" value="TreeGrafter"/>
</dbReference>
<evidence type="ECO:0000256" key="2">
    <source>
        <dbReference type="SAM" id="Phobius"/>
    </source>
</evidence>
<evidence type="ECO:0000313" key="3">
    <source>
        <dbReference type="EMBL" id="ETS81399.1"/>
    </source>
</evidence>
<proteinExistence type="predicted"/>
<feature type="transmembrane region" description="Helical" evidence="2">
    <location>
        <begin position="173"/>
        <end position="197"/>
    </location>
</feature>